<dbReference type="SUPFAM" id="SSF55729">
    <property type="entry name" value="Acyl-CoA N-acyltransferases (Nat)"/>
    <property type="match status" value="1"/>
</dbReference>
<dbReference type="EMBL" id="FONY01000002">
    <property type="protein sequence ID" value="SFE48418.1"/>
    <property type="molecule type" value="Genomic_DNA"/>
</dbReference>
<dbReference type="InterPro" id="IPR039968">
    <property type="entry name" value="BcerS-like"/>
</dbReference>
<sequence>MNIIEVSNKAHQQEFLLLPVRLYKNDPHWIRPLDSDIEKVFDPKKNKYFQHGKAIRWILQNSQGDTIGRVAAFVNEKTVMKDNEQPTGGMGFFECIQDQSAAFLLFDTCKQWLQAQGMEAMDGPINFGERDNWWGLLVEGFDEPNYGMNYHFPYYKDFFEAYGFQPYFNQYTYRRIIHEPVIPLVEHRANKIFADKNYTFEHLQMKYLAKYAEDFRTIYNKAWVKHAGVKEMSKEQATNIIKQMKPVLDETIVYFAYYKGEPVAFYVQILDMNQALRYMNGKTDLLGKLKYLWVRYVKGFTRIIGVAFGVVPEHQGKGVEMAIVKSYAKVAHVPNYKYKIMDMKWIGDFNPKMMRVAEHVGGKIHRKHITYRKLFDESRPFKRSPIID</sequence>
<dbReference type="RefSeq" id="WP_091538698.1">
    <property type="nucleotide sequence ID" value="NZ_FONY01000002.1"/>
</dbReference>
<evidence type="ECO:0008006" key="3">
    <source>
        <dbReference type="Google" id="ProtNLM"/>
    </source>
</evidence>
<proteinExistence type="predicted"/>
<reference evidence="1 2" key="1">
    <citation type="submission" date="2016-10" db="EMBL/GenBank/DDBJ databases">
        <authorList>
            <person name="de Groot N.N."/>
        </authorList>
    </citation>
    <scope>NUCLEOTIDE SEQUENCE [LARGE SCALE GENOMIC DNA]</scope>
    <source>
        <strain>GEY</strain>
        <strain evidence="2">DSM 9560</strain>
    </source>
</reference>
<dbReference type="OrthoDB" id="9806005at2"/>
<accession>A0A1I2AXQ0</accession>
<protein>
    <recommendedName>
        <fullName evidence="3">N-acetyltransferase domain-containing protein</fullName>
    </recommendedName>
</protein>
<evidence type="ECO:0000313" key="2">
    <source>
        <dbReference type="Proteomes" id="UP000199513"/>
    </source>
</evidence>
<organism evidence="1 2">
    <name type="scientific">Thermoflexibacter ruber</name>
    <dbReference type="NCBI Taxonomy" id="1003"/>
    <lineage>
        <taxon>Bacteria</taxon>
        <taxon>Pseudomonadati</taxon>
        <taxon>Bacteroidota</taxon>
        <taxon>Cytophagia</taxon>
        <taxon>Cytophagales</taxon>
        <taxon>Thermoflexibacteraceae</taxon>
        <taxon>Thermoflexibacter</taxon>
    </lineage>
</organism>
<evidence type="ECO:0000313" key="1">
    <source>
        <dbReference type="EMBL" id="SFE48418.1"/>
    </source>
</evidence>
<dbReference type="PANTHER" id="PTHR41368:SF1">
    <property type="entry name" value="PROTEIN YGHO"/>
    <property type="match status" value="1"/>
</dbReference>
<dbReference type="Proteomes" id="UP000199513">
    <property type="component" value="Unassembled WGS sequence"/>
</dbReference>
<dbReference type="Gene3D" id="3.40.630.30">
    <property type="match status" value="1"/>
</dbReference>
<keyword evidence="2" id="KW-1185">Reference proteome</keyword>
<dbReference type="PANTHER" id="PTHR41368">
    <property type="entry name" value="PROTEIN YGHO"/>
    <property type="match status" value="1"/>
</dbReference>
<dbReference type="InterPro" id="IPR016181">
    <property type="entry name" value="Acyl_CoA_acyltransferase"/>
</dbReference>
<dbReference type="AlphaFoldDB" id="A0A1I2AXQ0"/>
<name>A0A1I2AXQ0_9BACT</name>
<gene>
    <name evidence="1" type="ORF">SAMN04488541_100242</name>
</gene>
<dbReference type="STRING" id="1003.SAMN04488541_100242"/>